<protein>
    <submittedName>
        <fullName evidence="1">Uncharacterized protein</fullName>
    </submittedName>
</protein>
<sequence length="145" mass="16176">MTGAEQWEAKLSAMGMPAELPLEHVKAAEVGIDLVSLDLASPEAEEFARKLRQEGPNNVLGGFPEDINEMVSLIKGLRKELLAQGIPEAEIHLAIHSSCVNSHDCIMLYHNNGKKYHYNTKHILNYSRDEMISKLVAHGLSFREQ</sequence>
<name>A0A1F6WVG5_9BACT</name>
<gene>
    <name evidence="1" type="ORF">A3A05_03335</name>
</gene>
<dbReference type="EMBL" id="MFUY01000022">
    <property type="protein sequence ID" value="OGI85804.1"/>
    <property type="molecule type" value="Genomic_DNA"/>
</dbReference>
<comment type="caution">
    <text evidence="1">The sequence shown here is derived from an EMBL/GenBank/DDBJ whole genome shotgun (WGS) entry which is preliminary data.</text>
</comment>
<evidence type="ECO:0000313" key="2">
    <source>
        <dbReference type="Proteomes" id="UP000176187"/>
    </source>
</evidence>
<accession>A0A1F6WVG5</accession>
<evidence type="ECO:0000313" key="1">
    <source>
        <dbReference type="EMBL" id="OGI85804.1"/>
    </source>
</evidence>
<organism evidence="1 2">
    <name type="scientific">Candidatus Nomurabacteria bacterium RIFCSPLOWO2_01_FULL_41_12</name>
    <dbReference type="NCBI Taxonomy" id="1801774"/>
    <lineage>
        <taxon>Bacteria</taxon>
        <taxon>Candidatus Nomuraibacteriota</taxon>
    </lineage>
</organism>
<proteinExistence type="predicted"/>
<dbReference type="Proteomes" id="UP000176187">
    <property type="component" value="Unassembled WGS sequence"/>
</dbReference>
<reference evidence="1 2" key="1">
    <citation type="journal article" date="2016" name="Nat. Commun.">
        <title>Thousands of microbial genomes shed light on interconnected biogeochemical processes in an aquifer system.</title>
        <authorList>
            <person name="Anantharaman K."/>
            <person name="Brown C.T."/>
            <person name="Hug L.A."/>
            <person name="Sharon I."/>
            <person name="Castelle C.J."/>
            <person name="Probst A.J."/>
            <person name="Thomas B.C."/>
            <person name="Singh A."/>
            <person name="Wilkins M.J."/>
            <person name="Karaoz U."/>
            <person name="Brodie E.L."/>
            <person name="Williams K.H."/>
            <person name="Hubbard S.S."/>
            <person name="Banfield J.F."/>
        </authorList>
    </citation>
    <scope>NUCLEOTIDE SEQUENCE [LARGE SCALE GENOMIC DNA]</scope>
</reference>
<dbReference type="AlphaFoldDB" id="A0A1F6WVG5"/>